<dbReference type="SUPFAM" id="SSF46458">
    <property type="entry name" value="Globin-like"/>
    <property type="match status" value="1"/>
</dbReference>
<evidence type="ECO:0000259" key="12">
    <source>
        <dbReference type="PROSITE" id="PS01033"/>
    </source>
</evidence>
<dbReference type="Pfam" id="PF00175">
    <property type="entry name" value="NAD_binding_1"/>
    <property type="match status" value="1"/>
</dbReference>
<evidence type="ECO:0000256" key="6">
    <source>
        <dbReference type="ARBA" id="ARBA00022857"/>
    </source>
</evidence>
<dbReference type="InterPro" id="IPR009050">
    <property type="entry name" value="Globin-like_sf"/>
</dbReference>
<dbReference type="EMBL" id="CP147846">
    <property type="protein sequence ID" value="WXG68645.1"/>
    <property type="molecule type" value="Genomic_DNA"/>
</dbReference>
<accession>A0ABZ2PK64</accession>
<dbReference type="Gene3D" id="2.40.30.10">
    <property type="entry name" value="Translation factors"/>
    <property type="match status" value="1"/>
</dbReference>
<keyword evidence="11" id="KW-0408">Iron</keyword>
<evidence type="ECO:0000313" key="15">
    <source>
        <dbReference type="Proteomes" id="UP001432000"/>
    </source>
</evidence>
<gene>
    <name evidence="14" type="ORF">WDS16_26225</name>
</gene>
<dbReference type="RefSeq" id="WP_338888984.1">
    <property type="nucleotide sequence ID" value="NZ_CP147846.1"/>
</dbReference>
<dbReference type="CDD" id="cd06187">
    <property type="entry name" value="O2ase_reductase_like"/>
    <property type="match status" value="1"/>
</dbReference>
<dbReference type="InterPro" id="IPR039261">
    <property type="entry name" value="FNR_nucleotide-bd"/>
</dbReference>
<feature type="domain" description="Globin" evidence="12">
    <location>
        <begin position="1"/>
        <end position="138"/>
    </location>
</feature>
<organism evidence="14 15">
    <name type="scientific">Rhodococcus sovatensis</name>
    <dbReference type="NCBI Taxonomy" id="1805840"/>
    <lineage>
        <taxon>Bacteria</taxon>
        <taxon>Bacillati</taxon>
        <taxon>Actinomycetota</taxon>
        <taxon>Actinomycetes</taxon>
        <taxon>Mycobacteriales</taxon>
        <taxon>Nocardiaceae</taxon>
        <taxon>Rhodococcus</taxon>
    </lineage>
</organism>
<evidence type="ECO:0000256" key="8">
    <source>
        <dbReference type="ARBA" id="ARBA00023027"/>
    </source>
</evidence>
<comment type="cofactor">
    <cofactor evidence="2">
        <name>FAD</name>
        <dbReference type="ChEBI" id="CHEBI:57692"/>
    </cofactor>
</comment>
<evidence type="ECO:0000256" key="9">
    <source>
        <dbReference type="ARBA" id="ARBA00048649"/>
    </source>
</evidence>
<sequence>MDARAISLVRTTFKAVAAVEGGPEKLTRSFYAILFARHPAVRDFFPASMVTQRDKLVTAIAYAIDQLEDLDRLLPFLAQLGRDHRKYGIVDAHYAAVGDALITALEQFAGNEIWTEEVDAAWRDVISVMAGTMIEAAEADDGPPVWQGTVVDHIRVLDDVSVIRLKLDEPLDYSAGQYVSVSIPSRPRMWRYLSPAIPANSAGEIEFHIRRVSGGWVSPALVASTAVGDRWTVGSPLGTMTRHTAGGRDRLLIASGTGIAPVRAQLMEMASRTDNPRVHVFYGGRYPCDLYDLPILQQIAATNPWLSVIGIVEEETDPWWYDGPQYRPTPGGSSPIVGQIGKVVAEFGRWTDRDIQIVGSPSMINTTKFRLQGAGVDLSTVRHDPW</sequence>
<dbReference type="InterPro" id="IPR017938">
    <property type="entry name" value="Riboflavin_synthase-like_b-brl"/>
</dbReference>
<dbReference type="PROSITE" id="PS51384">
    <property type="entry name" value="FAD_FR"/>
    <property type="match status" value="1"/>
</dbReference>
<evidence type="ECO:0000256" key="1">
    <source>
        <dbReference type="ARBA" id="ARBA00001970"/>
    </source>
</evidence>
<keyword evidence="11" id="KW-0813">Transport</keyword>
<dbReference type="InterPro" id="IPR008333">
    <property type="entry name" value="Cbr1-like_FAD-bd_dom"/>
</dbReference>
<dbReference type="InterPro" id="IPR050415">
    <property type="entry name" value="MRET"/>
</dbReference>
<comment type="cofactor">
    <cofactor evidence="1">
        <name>heme b</name>
        <dbReference type="ChEBI" id="CHEBI:60344"/>
    </cofactor>
</comment>
<evidence type="ECO:0000256" key="5">
    <source>
        <dbReference type="ARBA" id="ARBA00022714"/>
    </source>
</evidence>
<evidence type="ECO:0000256" key="2">
    <source>
        <dbReference type="ARBA" id="ARBA00001974"/>
    </source>
</evidence>
<comment type="similarity">
    <text evidence="3">In the C-terminal section; belongs to the flavoprotein pyridine nucleotide cytochrome reductase family.</text>
</comment>
<dbReference type="InterPro" id="IPR001709">
    <property type="entry name" value="Flavoprot_Pyr_Nucl_cyt_Rdtase"/>
</dbReference>
<reference evidence="14 15" key="1">
    <citation type="submission" date="2024-03" db="EMBL/GenBank/DDBJ databases">
        <title>Natural products discovery in diverse microorganisms through a two-stage MS feature dereplication strategy.</title>
        <authorList>
            <person name="Zhang R."/>
        </authorList>
    </citation>
    <scope>NUCLEOTIDE SEQUENCE [LARGE SCALE GENOMIC DNA]</scope>
    <source>
        <strain evidence="14 15">18930</strain>
    </source>
</reference>
<keyword evidence="11" id="KW-0349">Heme</keyword>
<dbReference type="CDD" id="cd19753">
    <property type="entry name" value="Mb-like_oxidoreductase"/>
    <property type="match status" value="1"/>
</dbReference>
<dbReference type="PROSITE" id="PS01033">
    <property type="entry name" value="GLOBIN"/>
    <property type="match status" value="1"/>
</dbReference>
<dbReference type="SUPFAM" id="SSF63380">
    <property type="entry name" value="Riboflavin synthase domain-like"/>
    <property type="match status" value="1"/>
</dbReference>
<keyword evidence="8" id="KW-0520">NAD</keyword>
<dbReference type="Gene3D" id="3.40.50.80">
    <property type="entry name" value="Nucleotide-binding domain of ferredoxin-NADP reductase (FNR) module"/>
    <property type="match status" value="1"/>
</dbReference>
<dbReference type="Pfam" id="PF00970">
    <property type="entry name" value="FAD_binding_6"/>
    <property type="match status" value="1"/>
</dbReference>
<protein>
    <recommendedName>
        <fullName evidence="4">nitric oxide dioxygenase</fullName>
        <ecNumber evidence="4">1.14.12.17</ecNumber>
    </recommendedName>
</protein>
<dbReference type="Pfam" id="PF00042">
    <property type="entry name" value="Globin"/>
    <property type="match status" value="1"/>
</dbReference>
<dbReference type="InterPro" id="IPR012292">
    <property type="entry name" value="Globin/Proto"/>
</dbReference>
<dbReference type="SUPFAM" id="SSF52343">
    <property type="entry name" value="Ferredoxin reductase-like, C-terminal NADP-linked domain"/>
    <property type="match status" value="1"/>
</dbReference>
<dbReference type="Gene3D" id="1.10.490.10">
    <property type="entry name" value="Globins"/>
    <property type="match status" value="1"/>
</dbReference>
<keyword evidence="5" id="KW-0001">2Fe-2S</keyword>
<dbReference type="InterPro" id="IPR001433">
    <property type="entry name" value="OxRdtase_FAD/NAD-bd"/>
</dbReference>
<dbReference type="PRINTS" id="PR00410">
    <property type="entry name" value="PHEHYDRXLASE"/>
</dbReference>
<comment type="catalytic activity">
    <reaction evidence="9">
        <text>2 nitric oxide + NADH + 2 O2 = 2 nitrate + NAD(+) + H(+)</text>
        <dbReference type="Rhea" id="RHEA:19469"/>
        <dbReference type="ChEBI" id="CHEBI:15378"/>
        <dbReference type="ChEBI" id="CHEBI:15379"/>
        <dbReference type="ChEBI" id="CHEBI:16480"/>
        <dbReference type="ChEBI" id="CHEBI:17632"/>
        <dbReference type="ChEBI" id="CHEBI:57540"/>
        <dbReference type="ChEBI" id="CHEBI:57945"/>
        <dbReference type="EC" id="1.14.12.17"/>
    </reaction>
</comment>
<keyword evidence="7" id="KW-0411">Iron-sulfur</keyword>
<evidence type="ECO:0000313" key="14">
    <source>
        <dbReference type="EMBL" id="WXG68645.1"/>
    </source>
</evidence>
<comment type="catalytic activity">
    <reaction evidence="10">
        <text>2 nitric oxide + NADPH + 2 O2 = 2 nitrate + NADP(+) + H(+)</text>
        <dbReference type="Rhea" id="RHEA:19465"/>
        <dbReference type="ChEBI" id="CHEBI:15378"/>
        <dbReference type="ChEBI" id="CHEBI:15379"/>
        <dbReference type="ChEBI" id="CHEBI:16480"/>
        <dbReference type="ChEBI" id="CHEBI:17632"/>
        <dbReference type="ChEBI" id="CHEBI:57783"/>
        <dbReference type="ChEBI" id="CHEBI:58349"/>
        <dbReference type="EC" id="1.14.12.17"/>
    </reaction>
</comment>
<feature type="domain" description="FAD-binding FR-type" evidence="13">
    <location>
        <begin position="143"/>
        <end position="243"/>
    </location>
</feature>
<dbReference type="InterPro" id="IPR000971">
    <property type="entry name" value="Globin"/>
</dbReference>
<keyword evidence="11" id="KW-0479">Metal-binding</keyword>
<keyword evidence="6" id="KW-0521">NADP</keyword>
<comment type="similarity">
    <text evidence="11">Belongs to the globin family.</text>
</comment>
<dbReference type="Proteomes" id="UP001432000">
    <property type="component" value="Chromosome"/>
</dbReference>
<evidence type="ECO:0000256" key="4">
    <source>
        <dbReference type="ARBA" id="ARBA00012229"/>
    </source>
</evidence>
<proteinExistence type="inferred from homology"/>
<dbReference type="PANTHER" id="PTHR47354:SF5">
    <property type="entry name" value="PROTEIN RFBI"/>
    <property type="match status" value="1"/>
</dbReference>
<evidence type="ECO:0000256" key="3">
    <source>
        <dbReference type="ARBA" id="ARBA00006401"/>
    </source>
</evidence>
<evidence type="ECO:0000256" key="7">
    <source>
        <dbReference type="ARBA" id="ARBA00023014"/>
    </source>
</evidence>
<dbReference type="EC" id="1.14.12.17" evidence="4"/>
<dbReference type="PANTHER" id="PTHR47354">
    <property type="entry name" value="NADH OXIDOREDUCTASE HCR"/>
    <property type="match status" value="1"/>
</dbReference>
<dbReference type="InterPro" id="IPR017927">
    <property type="entry name" value="FAD-bd_FR_type"/>
</dbReference>
<evidence type="ECO:0000256" key="10">
    <source>
        <dbReference type="ARBA" id="ARBA00049433"/>
    </source>
</evidence>
<dbReference type="PRINTS" id="PR00371">
    <property type="entry name" value="FPNCR"/>
</dbReference>
<keyword evidence="15" id="KW-1185">Reference proteome</keyword>
<keyword evidence="11" id="KW-0561">Oxygen transport</keyword>
<name>A0ABZ2PK64_9NOCA</name>
<evidence type="ECO:0000259" key="13">
    <source>
        <dbReference type="PROSITE" id="PS51384"/>
    </source>
</evidence>
<evidence type="ECO:0000256" key="11">
    <source>
        <dbReference type="RuleBase" id="RU000356"/>
    </source>
</evidence>